<evidence type="ECO:0000313" key="2">
    <source>
        <dbReference type="Proteomes" id="UP001162501"/>
    </source>
</evidence>
<protein>
    <submittedName>
        <fullName evidence="1">Uncharacterized protein</fullName>
    </submittedName>
</protein>
<reference evidence="1" key="1">
    <citation type="submission" date="2023-05" db="EMBL/GenBank/DDBJ databases">
        <authorList>
            <consortium name="ELIXIR-Norway"/>
        </authorList>
    </citation>
    <scope>NUCLEOTIDE SEQUENCE</scope>
</reference>
<accession>A0ACB0EWG2</accession>
<dbReference type="Proteomes" id="UP001162501">
    <property type="component" value="Chromosome 28"/>
</dbReference>
<sequence length="389" mass="40545">MRKGRCIPRPLDSPFQARAQPCRPHDLLGKGGFRGSSAGSSCCRRLGRVQLRSLGKPGEPVKPRAHGRDQHKCLLPAPWGSKRPSPIPAPGKRPRPGTGQADPAGGVSEVPFPLPPPQSPRGRCSQPRSGCQGPRHMRRVDSREWHPGAPPSSGGLDLTSGDAPRAELAPRFPAPVVSARGGQGRLAHTPLSGQPREAHPLSGLGRSFHEEASLQEVSLLHSSLALTPSTCGGTRVRGVGRGRWAAAVELGGDVPTASGRGEGPGQGTPTPSTGAVLPEELGGAPERQARRPAEAQVRLQSESCLWPKLDALVWEGSTWGGGQSPSWNQRLFTLSPSSGRQGSGLQGVWTGFRCDAESCAAPCTRATGSPPLTPSQPPSSSPPLPGASS</sequence>
<evidence type="ECO:0000313" key="1">
    <source>
        <dbReference type="EMBL" id="CAI9704938.1"/>
    </source>
</evidence>
<proteinExistence type="predicted"/>
<name>A0ACB0EWG2_RANTA</name>
<organism evidence="1 2">
    <name type="scientific">Rangifer tarandus platyrhynchus</name>
    <name type="common">Svalbard reindeer</name>
    <dbReference type="NCBI Taxonomy" id="3082113"/>
    <lineage>
        <taxon>Eukaryota</taxon>
        <taxon>Metazoa</taxon>
        <taxon>Chordata</taxon>
        <taxon>Craniata</taxon>
        <taxon>Vertebrata</taxon>
        <taxon>Euteleostomi</taxon>
        <taxon>Mammalia</taxon>
        <taxon>Eutheria</taxon>
        <taxon>Laurasiatheria</taxon>
        <taxon>Artiodactyla</taxon>
        <taxon>Ruminantia</taxon>
        <taxon>Pecora</taxon>
        <taxon>Cervidae</taxon>
        <taxon>Odocoileinae</taxon>
        <taxon>Rangifer</taxon>
    </lineage>
</organism>
<gene>
    <name evidence="1" type="ORF">MRATA1EN3_LOCUS16151</name>
</gene>
<dbReference type="EMBL" id="OX596112">
    <property type="protein sequence ID" value="CAI9704938.1"/>
    <property type="molecule type" value="Genomic_DNA"/>
</dbReference>